<sequence length="225" mass="25200">MTAIDLYLVRHGQTYFNLTRRLQGYSDAPLTESGIHDGHLAGKRLANVHFAGAYSSDLTRAIHTAKYLLSENQAGSPIWPQQLPDFREENFGSFEGIDSQVALTQLNAFSDTFYADYSDMITKRGMAESMNLFALADPYKLAEDYDHFIKRVKNGFEFLLKEHNDGDQVLVVAHGTTIRAIVDYFGHSELAIKSINNGAVTKIHLTEDGGRVDIFNDSETVFNVK</sequence>
<dbReference type="AlphaFoldDB" id="A0A1I1HFM4"/>
<dbReference type="Gene3D" id="3.40.50.1240">
    <property type="entry name" value="Phosphoglycerate mutase-like"/>
    <property type="match status" value="1"/>
</dbReference>
<dbReference type="GO" id="GO:0005829">
    <property type="term" value="C:cytosol"/>
    <property type="evidence" value="ECO:0007669"/>
    <property type="project" value="TreeGrafter"/>
</dbReference>
<dbReference type="InterPro" id="IPR013078">
    <property type="entry name" value="His_Pase_superF_clade-1"/>
</dbReference>
<dbReference type="PIRSF" id="PIRSF000709">
    <property type="entry name" value="6PFK_2-Ptase"/>
    <property type="match status" value="1"/>
</dbReference>
<keyword evidence="1" id="KW-0378">Hydrolase</keyword>
<evidence type="ECO:0000256" key="4">
    <source>
        <dbReference type="PIRSR" id="PIRSR613078-3"/>
    </source>
</evidence>
<dbReference type="PANTHER" id="PTHR46517:SF1">
    <property type="entry name" value="FRUCTOSE-2,6-BISPHOSPHATASE TIGAR"/>
    <property type="match status" value="1"/>
</dbReference>
<dbReference type="STRING" id="283737.SAMN05660453_1345"/>
<evidence type="ECO:0000313" key="6">
    <source>
        <dbReference type="Proteomes" id="UP000199376"/>
    </source>
</evidence>
<feature type="active site" description="Proton donor/acceptor" evidence="2">
    <location>
        <position position="88"/>
    </location>
</feature>
<evidence type="ECO:0000256" key="3">
    <source>
        <dbReference type="PIRSR" id="PIRSR613078-2"/>
    </source>
</evidence>
<evidence type="ECO:0000256" key="2">
    <source>
        <dbReference type="PIRSR" id="PIRSR613078-1"/>
    </source>
</evidence>
<dbReference type="PANTHER" id="PTHR46517">
    <property type="entry name" value="FRUCTOSE-2,6-BISPHOSPHATASE TIGAR"/>
    <property type="match status" value="1"/>
</dbReference>
<protein>
    <submittedName>
        <fullName evidence="5">Probable phosphoglycerate mutase</fullName>
    </submittedName>
</protein>
<feature type="binding site" evidence="3">
    <location>
        <position position="60"/>
    </location>
    <ligand>
        <name>substrate</name>
    </ligand>
</feature>
<dbReference type="RefSeq" id="WP_091503244.1">
    <property type="nucleotide sequence ID" value="NZ_FOLI01000009.1"/>
</dbReference>
<keyword evidence="6" id="KW-1185">Reference proteome</keyword>
<dbReference type="SMART" id="SM00855">
    <property type="entry name" value="PGAM"/>
    <property type="match status" value="1"/>
</dbReference>
<dbReference type="InterPro" id="IPR029033">
    <property type="entry name" value="His_PPase_superfam"/>
</dbReference>
<proteinExistence type="predicted"/>
<dbReference type="Pfam" id="PF00300">
    <property type="entry name" value="His_Phos_1"/>
    <property type="match status" value="1"/>
</dbReference>
<dbReference type="EMBL" id="FOLI01000009">
    <property type="protein sequence ID" value="SFC22382.1"/>
    <property type="molecule type" value="Genomic_DNA"/>
</dbReference>
<feature type="active site" description="Tele-phosphohistidine intermediate" evidence="2">
    <location>
        <position position="11"/>
    </location>
</feature>
<name>A0A1I1HFM4_9LACO</name>
<reference evidence="5 6" key="1">
    <citation type="submission" date="2016-10" db="EMBL/GenBank/DDBJ databases">
        <authorList>
            <person name="de Groot N.N."/>
        </authorList>
    </citation>
    <scope>NUCLEOTIDE SEQUENCE [LARGE SCALE GENOMIC DNA]</scope>
    <source>
        <strain evidence="5 6">DSM 19113</strain>
    </source>
</reference>
<organism evidence="5 6">
    <name type="scientific">Fructobacillus durionis</name>
    <dbReference type="NCBI Taxonomy" id="283737"/>
    <lineage>
        <taxon>Bacteria</taxon>
        <taxon>Bacillati</taxon>
        <taxon>Bacillota</taxon>
        <taxon>Bacilli</taxon>
        <taxon>Lactobacillales</taxon>
        <taxon>Lactobacillaceae</taxon>
        <taxon>Fructobacillus</taxon>
    </lineage>
</organism>
<dbReference type="CDD" id="cd07067">
    <property type="entry name" value="HP_PGM_like"/>
    <property type="match status" value="1"/>
</dbReference>
<gene>
    <name evidence="5" type="ORF">SAMN05660453_1345</name>
</gene>
<dbReference type="OrthoDB" id="4131070at2"/>
<dbReference type="InterPro" id="IPR051695">
    <property type="entry name" value="Phosphoglycerate_Mutase"/>
</dbReference>
<dbReference type="GO" id="GO:0043456">
    <property type="term" value="P:regulation of pentose-phosphate shunt"/>
    <property type="evidence" value="ECO:0007669"/>
    <property type="project" value="TreeGrafter"/>
</dbReference>
<feature type="site" description="Transition state stabilizer" evidence="4">
    <location>
        <position position="174"/>
    </location>
</feature>
<dbReference type="SUPFAM" id="SSF53254">
    <property type="entry name" value="Phosphoglycerate mutase-like"/>
    <property type="match status" value="1"/>
</dbReference>
<accession>A0A1I1HFM4</accession>
<feature type="binding site" evidence="3">
    <location>
        <begin position="10"/>
        <end position="17"/>
    </location>
    <ligand>
        <name>substrate</name>
    </ligand>
</feature>
<evidence type="ECO:0000256" key="1">
    <source>
        <dbReference type="ARBA" id="ARBA00022801"/>
    </source>
</evidence>
<evidence type="ECO:0000313" key="5">
    <source>
        <dbReference type="EMBL" id="SFC22382.1"/>
    </source>
</evidence>
<dbReference type="GO" id="GO:0004331">
    <property type="term" value="F:fructose-2,6-bisphosphate 2-phosphatase activity"/>
    <property type="evidence" value="ECO:0007669"/>
    <property type="project" value="TreeGrafter"/>
</dbReference>
<dbReference type="Proteomes" id="UP000199376">
    <property type="component" value="Unassembled WGS sequence"/>
</dbReference>
<dbReference type="GO" id="GO:0045820">
    <property type="term" value="P:negative regulation of glycolytic process"/>
    <property type="evidence" value="ECO:0007669"/>
    <property type="project" value="TreeGrafter"/>
</dbReference>